<dbReference type="Proteomes" id="UP000019141">
    <property type="component" value="Unassembled WGS sequence"/>
</dbReference>
<evidence type="ECO:0000313" key="2">
    <source>
        <dbReference type="Proteomes" id="UP000019141"/>
    </source>
</evidence>
<dbReference type="SUPFAM" id="SSF52540">
    <property type="entry name" value="P-loop containing nucleoside triphosphate hydrolases"/>
    <property type="match status" value="1"/>
</dbReference>
<dbReference type="PANTHER" id="PTHR34301">
    <property type="entry name" value="DNA-BINDING PROTEIN-RELATED"/>
    <property type="match status" value="1"/>
</dbReference>
<dbReference type="HOGENOM" id="CLU_715514_0_0_7"/>
<accession>W4LZ04</accession>
<organism evidence="1 2">
    <name type="scientific">Entotheonella factor</name>
    <dbReference type="NCBI Taxonomy" id="1429438"/>
    <lineage>
        <taxon>Bacteria</taxon>
        <taxon>Pseudomonadati</taxon>
        <taxon>Nitrospinota/Tectimicrobiota group</taxon>
        <taxon>Candidatus Tectimicrobiota</taxon>
        <taxon>Candidatus Entotheonellia</taxon>
        <taxon>Candidatus Entotheonellales</taxon>
        <taxon>Candidatus Entotheonellaceae</taxon>
        <taxon>Candidatus Entotheonella</taxon>
    </lineage>
</organism>
<dbReference type="InterPro" id="IPR027417">
    <property type="entry name" value="P-loop_NTPase"/>
</dbReference>
<sequence length="400" mass="46257">MKANPGGEISPSDTVGRDKLINRLWETLAHQSVVLVSERRMGKTTVVKKMRLETPASIQAFYRDVENLDTPAEFVERVFQDVETVLGRRQRVAAKTRQLLQRLSGAELTGIVKFPEMLAPHWKVILEQALRDLDEHHDRTTVFFWDEFPVMLHHITKVAGEVEAISLLDTLRHIRQSCNSIRMVFTGSIGLHHITTKLRHAGHTNDATNDMRTLEVTELSYDDASWLAAELIRGEGLNCAELELTAQAISSSVDRIPFYIHSVVAELKDRGDIADPHLVSTIVRDALVDPHDRWHLKHYFDRIGEYYGHNAHPLVLEMLDELAVAHEPLNLPEWHQRVVRRLRMGKSALIDAVVEYDLDPMRQLIYLLERDHYIRRQATDGLLAFRFPLIQRWWRMFRML</sequence>
<dbReference type="PANTHER" id="PTHR34301:SF8">
    <property type="entry name" value="ATPASE DOMAIN-CONTAINING PROTEIN"/>
    <property type="match status" value="1"/>
</dbReference>
<dbReference type="Gene3D" id="3.40.50.300">
    <property type="entry name" value="P-loop containing nucleotide triphosphate hydrolases"/>
    <property type="match status" value="1"/>
</dbReference>
<comment type="caution">
    <text evidence="1">The sequence shown here is derived from an EMBL/GenBank/DDBJ whole genome shotgun (WGS) entry which is preliminary data.</text>
</comment>
<evidence type="ECO:0000313" key="1">
    <source>
        <dbReference type="EMBL" id="ETX03138.1"/>
    </source>
</evidence>
<dbReference type="AlphaFoldDB" id="W4LZ04"/>
<reference evidence="1 2" key="1">
    <citation type="journal article" date="2014" name="Nature">
        <title>An environmental bacterial taxon with a large and distinct metabolic repertoire.</title>
        <authorList>
            <person name="Wilson M.C."/>
            <person name="Mori T."/>
            <person name="Ruckert C."/>
            <person name="Uria A.R."/>
            <person name="Helf M.J."/>
            <person name="Takada K."/>
            <person name="Gernert C."/>
            <person name="Steffens U.A."/>
            <person name="Heycke N."/>
            <person name="Schmitt S."/>
            <person name="Rinke C."/>
            <person name="Helfrich E.J."/>
            <person name="Brachmann A.O."/>
            <person name="Gurgui C."/>
            <person name="Wakimoto T."/>
            <person name="Kracht M."/>
            <person name="Crusemann M."/>
            <person name="Hentschel U."/>
            <person name="Abe I."/>
            <person name="Matsunaga S."/>
            <person name="Kalinowski J."/>
            <person name="Takeyama H."/>
            <person name="Piel J."/>
        </authorList>
    </citation>
    <scope>NUCLEOTIDE SEQUENCE [LARGE SCALE GENOMIC DNA]</scope>
    <source>
        <strain evidence="2">TSY1</strain>
    </source>
</reference>
<protein>
    <recommendedName>
        <fullName evidence="3">Orc1-like AAA ATPase domain-containing protein</fullName>
    </recommendedName>
</protein>
<proteinExistence type="predicted"/>
<dbReference type="EMBL" id="AZHW01000074">
    <property type="protein sequence ID" value="ETX03138.1"/>
    <property type="molecule type" value="Genomic_DNA"/>
</dbReference>
<gene>
    <name evidence="1" type="ORF">ETSY1_01075</name>
</gene>
<evidence type="ECO:0008006" key="3">
    <source>
        <dbReference type="Google" id="ProtNLM"/>
    </source>
</evidence>
<keyword evidence="2" id="KW-1185">Reference proteome</keyword>
<name>W4LZ04_ENTF1</name>